<organism evidence="1 2">
    <name type="scientific">Ancylobacter tetraedralis</name>
    <dbReference type="NCBI Taxonomy" id="217068"/>
    <lineage>
        <taxon>Bacteria</taxon>
        <taxon>Pseudomonadati</taxon>
        <taxon>Pseudomonadota</taxon>
        <taxon>Alphaproteobacteria</taxon>
        <taxon>Hyphomicrobiales</taxon>
        <taxon>Xanthobacteraceae</taxon>
        <taxon>Ancylobacter</taxon>
    </lineage>
</organism>
<dbReference type="EMBL" id="JACICD010000001">
    <property type="protein sequence ID" value="MBB3769964.1"/>
    <property type="molecule type" value="Genomic_DNA"/>
</dbReference>
<dbReference type="AlphaFoldDB" id="A0A839YZM4"/>
<keyword evidence="2" id="KW-1185">Reference proteome</keyword>
<proteinExistence type="predicted"/>
<accession>A0A839YZM4</accession>
<comment type="caution">
    <text evidence="1">The sequence shown here is derived from an EMBL/GenBank/DDBJ whole genome shotgun (WGS) entry which is preliminary data.</text>
</comment>
<sequence length="59" mass="5929">MFDLIGKPLFGALAAVALDALGPAHACTNALRRAGESGTPADIAAAEAALKQLAEPLRT</sequence>
<name>A0A839YZM4_9HYPH</name>
<protein>
    <submittedName>
        <fullName evidence="1">Uncharacterized protein</fullName>
    </submittedName>
</protein>
<evidence type="ECO:0000313" key="1">
    <source>
        <dbReference type="EMBL" id="MBB3769964.1"/>
    </source>
</evidence>
<reference evidence="1 2" key="1">
    <citation type="submission" date="2020-08" db="EMBL/GenBank/DDBJ databases">
        <title>Genomic Encyclopedia of Type Strains, Phase IV (KMG-IV): sequencing the most valuable type-strain genomes for metagenomic binning, comparative biology and taxonomic classification.</title>
        <authorList>
            <person name="Goeker M."/>
        </authorList>
    </citation>
    <scope>NUCLEOTIDE SEQUENCE [LARGE SCALE GENOMIC DNA]</scope>
    <source>
        <strain evidence="1 2">DSM 5895</strain>
    </source>
</reference>
<dbReference type="RefSeq" id="WP_183188132.1">
    <property type="nucleotide sequence ID" value="NZ_JACICD010000001.1"/>
</dbReference>
<dbReference type="Proteomes" id="UP000533469">
    <property type="component" value="Unassembled WGS sequence"/>
</dbReference>
<evidence type="ECO:0000313" key="2">
    <source>
        <dbReference type="Proteomes" id="UP000533469"/>
    </source>
</evidence>
<gene>
    <name evidence="1" type="ORF">FHS55_000550</name>
</gene>